<dbReference type="EMBL" id="CP007014">
    <property type="protein sequence ID" value="AHG43589.1"/>
    <property type="molecule type" value="Genomic_DNA"/>
</dbReference>
<evidence type="ECO:0000313" key="1">
    <source>
        <dbReference type="EMBL" id="AHG43589.1"/>
    </source>
</evidence>
<dbReference type="Proteomes" id="UP000019089">
    <property type="component" value="Chromosome"/>
</dbReference>
<name>W0MYC6_PSESX</name>
<evidence type="ECO:0008006" key="3">
    <source>
        <dbReference type="Google" id="ProtNLM"/>
    </source>
</evidence>
<organism evidence="1 2">
    <name type="scientific">Pseudomonas syringae CC1557</name>
    <dbReference type="NCBI Taxonomy" id="1357279"/>
    <lineage>
        <taxon>Bacteria</taxon>
        <taxon>Pseudomonadati</taxon>
        <taxon>Pseudomonadota</taxon>
        <taxon>Gammaproteobacteria</taxon>
        <taxon>Pseudomonadales</taxon>
        <taxon>Pseudomonadaceae</taxon>
        <taxon>Pseudomonas</taxon>
        <taxon>Pseudomonas syringae</taxon>
    </lineage>
</organism>
<dbReference type="STRING" id="1357279.N018_12510"/>
<dbReference type="HOGENOM" id="CLU_3139761_0_0_6"/>
<accession>W0MYC6</accession>
<dbReference type="KEGG" id="psyr:N018_12510"/>
<dbReference type="AlphaFoldDB" id="W0MYC6"/>
<protein>
    <recommendedName>
        <fullName evidence="3">Transposase</fullName>
    </recommendedName>
</protein>
<proteinExistence type="predicted"/>
<evidence type="ECO:0000313" key="2">
    <source>
        <dbReference type="Proteomes" id="UP000019089"/>
    </source>
</evidence>
<sequence>MLRAKHNRRTAKALFKWLKAEGYGGYSQLTAFIRAWRGSQENSCEPSFR</sequence>
<reference evidence="1 2" key="1">
    <citation type="submission" date="2013-12" db="EMBL/GenBank/DDBJ databases">
        <title>Interactions Between Genome Architecture and Virulence Genes in Pseudomonas syringae, strain CC1557 as a model.</title>
        <authorList>
            <person name="Baltrus D."/>
            <person name="Hockett K."/>
            <person name="Karlsrud E."/>
            <person name="Dougherty K."/>
            <person name="Nishimura M."/>
        </authorList>
    </citation>
    <scope>NUCLEOTIDE SEQUENCE [LARGE SCALE GENOMIC DNA]</scope>
    <source>
        <strain evidence="1 2">CC1557</strain>
    </source>
</reference>
<gene>
    <name evidence="1" type="ORF">N018_12510</name>
</gene>
<dbReference type="eggNOG" id="COG4584">
    <property type="taxonomic scope" value="Bacteria"/>
</dbReference>